<name>A0A844C057_9LACT</name>
<comment type="caution">
    <text evidence="1">The sequence shown here is derived from an EMBL/GenBank/DDBJ whole genome shotgun (WGS) entry which is preliminary data.</text>
</comment>
<reference evidence="1 2" key="1">
    <citation type="submission" date="2019-11" db="EMBL/GenBank/DDBJ databases">
        <title>Characterisation of Fundicoccus ignavus gen. nov. sp. nov., a novel genus of the family Aerococcaceae from bulk tank milk.</title>
        <authorList>
            <person name="Siebert A."/>
            <person name="Huptas C."/>
            <person name="Wenning M."/>
            <person name="Scherer S."/>
            <person name="Doll E.V."/>
        </authorList>
    </citation>
    <scope>NUCLEOTIDE SEQUENCE [LARGE SCALE GENOMIC DNA]</scope>
    <source>
        <strain evidence="1 2">DSM 109652</strain>
    </source>
</reference>
<dbReference type="Proteomes" id="UP000440066">
    <property type="component" value="Unassembled WGS sequence"/>
</dbReference>
<dbReference type="AlphaFoldDB" id="A0A844C057"/>
<organism evidence="1 2">
    <name type="scientific">Fundicoccus ignavus</name>
    <dbReference type="NCBI Taxonomy" id="2664442"/>
    <lineage>
        <taxon>Bacteria</taxon>
        <taxon>Bacillati</taxon>
        <taxon>Bacillota</taxon>
        <taxon>Bacilli</taxon>
        <taxon>Lactobacillales</taxon>
        <taxon>Aerococcaceae</taxon>
        <taxon>Fundicoccus</taxon>
    </lineage>
</organism>
<evidence type="ECO:0000313" key="2">
    <source>
        <dbReference type="Proteomes" id="UP000440066"/>
    </source>
</evidence>
<dbReference type="EMBL" id="WJQT01000013">
    <property type="protein sequence ID" value="MRJ47718.1"/>
    <property type="molecule type" value="Genomic_DNA"/>
</dbReference>
<proteinExistence type="predicted"/>
<protein>
    <submittedName>
        <fullName evidence="1">Uncharacterized protein</fullName>
    </submittedName>
</protein>
<evidence type="ECO:0000313" key="1">
    <source>
        <dbReference type="EMBL" id="MRJ47718.1"/>
    </source>
</evidence>
<sequence>MERDLKDSVSIVGLTKLTSLPILNSTQLTRYYQGTTLSNDLIQTLVKHGVYYFEELHSLDKTFLDLYPNLRRINLQNSHNIPPQQVFMNV</sequence>
<accession>A0A844C057</accession>
<gene>
    <name evidence="1" type="ORF">GF867_09090</name>
</gene>